<dbReference type="CDD" id="cd02042">
    <property type="entry name" value="ParAB_family"/>
    <property type="match status" value="1"/>
</dbReference>
<organism evidence="2 3">
    <name type="scientific">Dorea longicatena</name>
    <dbReference type="NCBI Taxonomy" id="88431"/>
    <lineage>
        <taxon>Bacteria</taxon>
        <taxon>Bacillati</taxon>
        <taxon>Bacillota</taxon>
        <taxon>Clostridia</taxon>
        <taxon>Lachnospirales</taxon>
        <taxon>Lachnospiraceae</taxon>
        <taxon>Dorea</taxon>
    </lineage>
</organism>
<proteinExistence type="predicted"/>
<dbReference type="PANTHER" id="PTHR13696:SF52">
    <property type="entry name" value="PARA FAMILY PROTEIN CT_582"/>
    <property type="match status" value="1"/>
</dbReference>
<dbReference type="InterPro" id="IPR025669">
    <property type="entry name" value="AAA_dom"/>
</dbReference>
<reference evidence="2 3" key="1">
    <citation type="submission" date="2015-09" db="EMBL/GenBank/DDBJ databases">
        <authorList>
            <consortium name="Pathogen Informatics"/>
        </authorList>
    </citation>
    <scope>NUCLEOTIDE SEQUENCE [LARGE SCALE GENOMIC DNA]</scope>
    <source>
        <strain evidence="2 3">2789STDY5834961</strain>
    </source>
</reference>
<protein>
    <submittedName>
        <fullName evidence="2">Sporulation initiation inhibitor protein soj</fullName>
    </submittedName>
</protein>
<evidence type="ECO:0000313" key="3">
    <source>
        <dbReference type="Proteomes" id="UP000095597"/>
    </source>
</evidence>
<feature type="domain" description="AAA" evidence="1">
    <location>
        <begin position="1"/>
        <end position="186"/>
    </location>
</feature>
<evidence type="ECO:0000313" key="2">
    <source>
        <dbReference type="EMBL" id="CUN09509.1"/>
    </source>
</evidence>
<dbReference type="OrthoDB" id="9791162at2"/>
<dbReference type="SUPFAM" id="SSF52540">
    <property type="entry name" value="P-loop containing nucleoside triphosphate hydrolases"/>
    <property type="match status" value="1"/>
</dbReference>
<evidence type="ECO:0000259" key="1">
    <source>
        <dbReference type="Pfam" id="PF13614"/>
    </source>
</evidence>
<gene>
    <name evidence="2" type="primary">soj_3</name>
    <name evidence="2" type="ORF">ERS852573_01896</name>
</gene>
<sequence length="262" mass="29348">MKTISILNLKGGVAKTFTAANMAYELYRRGYKVLLIDNDKQGNLSKAYSRYDAENVAPVTRLLAGDWENADELIQHTEYEGIDIVTANMSLFGATWNLTKEDSENQIERYKALVYAKMQYYGDCTIYGKYDYCIIDNPPDIGLNVVNALAITDEVIVPVKVDEDALEGLDIVTEQIEDAKVFNPALKLAGVLITSYQNTDGEAAGVEWLEQKTDFNILGIIRYSKKVAENTFMRKPIYEYSPCCGAAQGYKKFVTAYTGKAR</sequence>
<dbReference type="InterPro" id="IPR050678">
    <property type="entry name" value="DNA_Partitioning_ATPase"/>
</dbReference>
<dbReference type="RefSeq" id="WP_009297807.1">
    <property type="nucleotide sequence ID" value="NZ_CYXO01000011.1"/>
</dbReference>
<dbReference type="Proteomes" id="UP000095597">
    <property type="component" value="Unassembled WGS sequence"/>
</dbReference>
<name>A0A173U468_9FIRM</name>
<dbReference type="Pfam" id="PF13614">
    <property type="entry name" value="AAA_31"/>
    <property type="match status" value="1"/>
</dbReference>
<dbReference type="InterPro" id="IPR027417">
    <property type="entry name" value="P-loop_NTPase"/>
</dbReference>
<dbReference type="Gene3D" id="3.40.50.300">
    <property type="entry name" value="P-loop containing nucleotide triphosphate hydrolases"/>
    <property type="match status" value="1"/>
</dbReference>
<dbReference type="PANTHER" id="PTHR13696">
    <property type="entry name" value="P-LOOP CONTAINING NUCLEOSIDE TRIPHOSPHATE HYDROLASE"/>
    <property type="match status" value="1"/>
</dbReference>
<accession>A0A173U468</accession>
<dbReference type="EMBL" id="CYXO01000011">
    <property type="protein sequence ID" value="CUN09509.1"/>
    <property type="molecule type" value="Genomic_DNA"/>
</dbReference>
<dbReference type="AlphaFoldDB" id="A0A173U468"/>